<dbReference type="Proteomes" id="UP000447876">
    <property type="component" value="Unassembled WGS sequence"/>
</dbReference>
<evidence type="ECO:0000256" key="1">
    <source>
        <dbReference type="SAM" id="Phobius"/>
    </source>
</evidence>
<evidence type="ECO:0000313" key="4">
    <source>
        <dbReference type="Proteomes" id="UP000447876"/>
    </source>
</evidence>
<accession>A0A7X2Z3J1</accession>
<feature type="transmembrane region" description="Helical" evidence="1">
    <location>
        <begin position="395"/>
        <end position="419"/>
    </location>
</feature>
<protein>
    <submittedName>
        <fullName evidence="3">Serine hydrolase</fullName>
    </submittedName>
</protein>
<dbReference type="PANTHER" id="PTHR46825">
    <property type="entry name" value="D-ALANYL-D-ALANINE-CARBOXYPEPTIDASE/ENDOPEPTIDASE AMPH"/>
    <property type="match status" value="1"/>
</dbReference>
<proteinExistence type="predicted"/>
<feature type="transmembrane region" description="Helical" evidence="1">
    <location>
        <begin position="431"/>
        <end position="454"/>
    </location>
</feature>
<dbReference type="SUPFAM" id="SSF56601">
    <property type="entry name" value="beta-lactamase/transpeptidase-like"/>
    <property type="match status" value="1"/>
</dbReference>
<dbReference type="Gene3D" id="3.40.710.10">
    <property type="entry name" value="DD-peptidase/beta-lactamase superfamily"/>
    <property type="match status" value="1"/>
</dbReference>
<dbReference type="OrthoDB" id="846150at2"/>
<dbReference type="GO" id="GO:0016787">
    <property type="term" value="F:hydrolase activity"/>
    <property type="evidence" value="ECO:0007669"/>
    <property type="project" value="UniProtKB-KW"/>
</dbReference>
<keyword evidence="1" id="KW-0812">Transmembrane</keyword>
<evidence type="ECO:0000313" key="3">
    <source>
        <dbReference type="EMBL" id="MUG46952.1"/>
    </source>
</evidence>
<evidence type="ECO:0000259" key="2">
    <source>
        <dbReference type="Pfam" id="PF00144"/>
    </source>
</evidence>
<organism evidence="3 4">
    <name type="scientific">Paenibacillus woosongensis</name>
    <dbReference type="NCBI Taxonomy" id="307580"/>
    <lineage>
        <taxon>Bacteria</taxon>
        <taxon>Bacillati</taxon>
        <taxon>Bacillota</taxon>
        <taxon>Bacilli</taxon>
        <taxon>Bacillales</taxon>
        <taxon>Paenibacillaceae</taxon>
        <taxon>Paenibacillus</taxon>
    </lineage>
</organism>
<gene>
    <name evidence="3" type="ORF">GNP95_18415</name>
</gene>
<dbReference type="EMBL" id="WNZW01000008">
    <property type="protein sequence ID" value="MUG46952.1"/>
    <property type="molecule type" value="Genomic_DNA"/>
</dbReference>
<comment type="caution">
    <text evidence="3">The sequence shown here is derived from an EMBL/GenBank/DDBJ whole genome shotgun (WGS) entry which is preliminary data.</text>
</comment>
<feature type="transmembrane region" description="Helical" evidence="1">
    <location>
        <begin position="474"/>
        <end position="494"/>
    </location>
</feature>
<keyword evidence="1" id="KW-0472">Membrane</keyword>
<keyword evidence="1" id="KW-1133">Transmembrane helix</keyword>
<name>A0A7X2Z3J1_9BACL</name>
<dbReference type="PANTHER" id="PTHR46825:SF9">
    <property type="entry name" value="BETA-LACTAMASE-RELATED DOMAIN-CONTAINING PROTEIN"/>
    <property type="match status" value="1"/>
</dbReference>
<dbReference type="AlphaFoldDB" id="A0A7X2Z3J1"/>
<feature type="domain" description="Beta-lactamase-related" evidence="2">
    <location>
        <begin position="46"/>
        <end position="363"/>
    </location>
</feature>
<keyword evidence="3" id="KW-0378">Hydrolase</keyword>
<dbReference type="InterPro" id="IPR001466">
    <property type="entry name" value="Beta-lactam-related"/>
</dbReference>
<dbReference type="InterPro" id="IPR050491">
    <property type="entry name" value="AmpC-like"/>
</dbReference>
<dbReference type="Pfam" id="PF00144">
    <property type="entry name" value="Beta-lactamase"/>
    <property type="match status" value="1"/>
</dbReference>
<dbReference type="InterPro" id="IPR012338">
    <property type="entry name" value="Beta-lactam/transpept-like"/>
</dbReference>
<sequence>MIGGYFIRFLIRMLLLTMICCLGILPITTSSVLAMTIHQDRFQLIDEEITQNMQRFNIPGMAFVLADENGTVYSKGYGVLKQDSTLKVNTSTNFHIGSISKVFTSLAIMQLRDAGQIQLHDPVTTYLPWFATKDPDLSGRMTIRDLLNHTSGLPGRLNVHDLTGASLETIEPQLSRKLQNVSLVAEPGTTYEYSNINYDLLQLIIEEVSALSFPDYMSQQIFQPLGMKRTSFNQDNELEPNSATGHRYLWGNLRPFHEHLAYATLGSAGLSTNAKDLGTYISFLLNDSAASNNSVLQSDSLREMRTAAIFDSSIGYGYGWEITRNTIEKKGGLPGFTANLIIVPGKSYGFALLANSKQNITDETNFNIYRILEGGSPIHLAKADYPAIMPIDKSLLYISGLLILIIFIMWLPALISCFTKRGVLFLIKPTTATILVCFVLNIIINLGVQYYIYIYVPFVSGAPSLYRLTTAPDSVNGLTLLSITWLVFSISIACKSLVRLKAKTSQGIQKSTKSITPLRQ</sequence>
<reference evidence="3 4" key="1">
    <citation type="submission" date="2019-11" db="EMBL/GenBank/DDBJ databases">
        <title>Draft genome sequences of five Paenibacillus species of dairy origin.</title>
        <authorList>
            <person name="Olajide A.M."/>
            <person name="Chen S."/>
            <person name="Lapointe G."/>
        </authorList>
    </citation>
    <scope>NUCLEOTIDE SEQUENCE [LARGE SCALE GENOMIC DNA]</scope>
    <source>
        <strain evidence="3 4">12CR55</strain>
    </source>
</reference>